<sequence>MSIRHFVTHHIHKESNEPAATLQCSEQEADLSDEQSERFYAQAASQLKAILTQRSGKRYGAFHPEVTLVRAQIQDWKGERQNFLSLTRRISQYFANSLDNSELAIDGYLAFFYEELADSDRLYMYHLRRKTSVSINADMTLTETHYIDFSNTGFGALLNLTDWLVQEEAKYLTFSYGRADKPLQNQFAEFIGFTDTLDTAAETEEFLQIVDEFSQNLPAEQSHEYKARVVDYCIEQDKRGEPVDFTDLADYVESQMESKPQSPRGEDFSHYIIEKKKQRQADKPALTPEQLAEQGAPTEQVAEAIKTELIPDRKKLKSFIRFSGKNKDISLSFSAALLDGDIIFDGVNNRLQINALPESLIKQLKSRNEHDN</sequence>
<comment type="subcellular location">
    <subcellularLocation>
        <location evidence="1">Cytoplasm</location>
        <location evidence="1">Nucleoid</location>
    </subcellularLocation>
</comment>
<dbReference type="InterPro" id="IPR007358">
    <property type="entry name" value="Nucleoid_associated_NdpA"/>
</dbReference>
<protein>
    <submittedName>
        <fullName evidence="5">Nucleoid-associated protein</fullName>
    </submittedName>
</protein>
<evidence type="ECO:0000256" key="2">
    <source>
        <dbReference type="ARBA" id="ARBA00009035"/>
    </source>
</evidence>
<dbReference type="EMBL" id="JBHRYB010000005">
    <property type="protein sequence ID" value="MFC3679683.1"/>
    <property type="molecule type" value="Genomic_DNA"/>
</dbReference>
<dbReference type="PANTHER" id="PTHR38772:SF1">
    <property type="entry name" value="NUCLEOID-ASSOCIATED PROTEIN YEJK"/>
    <property type="match status" value="1"/>
</dbReference>
<comment type="caution">
    <text evidence="5">The sequence shown here is derived from an EMBL/GenBank/DDBJ whole genome shotgun (WGS) entry which is preliminary data.</text>
</comment>
<evidence type="ECO:0000313" key="6">
    <source>
        <dbReference type="Proteomes" id="UP001595722"/>
    </source>
</evidence>
<name>A0ABV7VQ87_9GAMM</name>
<evidence type="ECO:0000313" key="5">
    <source>
        <dbReference type="EMBL" id="MFC3679683.1"/>
    </source>
</evidence>
<keyword evidence="6" id="KW-1185">Reference proteome</keyword>
<dbReference type="Proteomes" id="UP001595722">
    <property type="component" value="Unassembled WGS sequence"/>
</dbReference>
<gene>
    <name evidence="5" type="ORF">ACFOMG_06120</name>
</gene>
<comment type="similarity">
    <text evidence="2">Belongs to the YejK family.</text>
</comment>
<keyword evidence="3" id="KW-0963">Cytoplasm</keyword>
<dbReference type="Pfam" id="PF04245">
    <property type="entry name" value="NA37"/>
    <property type="match status" value="1"/>
</dbReference>
<proteinExistence type="inferred from homology"/>
<evidence type="ECO:0000256" key="4">
    <source>
        <dbReference type="SAM" id="MobiDB-lite"/>
    </source>
</evidence>
<feature type="region of interest" description="Disordered" evidence="4">
    <location>
        <begin position="277"/>
        <end position="298"/>
    </location>
</feature>
<accession>A0ABV7VQ87</accession>
<evidence type="ECO:0000256" key="3">
    <source>
        <dbReference type="ARBA" id="ARBA00022490"/>
    </source>
</evidence>
<reference evidence="6" key="1">
    <citation type="journal article" date="2019" name="Int. J. Syst. Evol. Microbiol.">
        <title>The Global Catalogue of Microorganisms (GCM) 10K type strain sequencing project: providing services to taxonomists for standard genome sequencing and annotation.</title>
        <authorList>
            <consortium name="The Broad Institute Genomics Platform"/>
            <consortium name="The Broad Institute Genome Sequencing Center for Infectious Disease"/>
            <person name="Wu L."/>
            <person name="Ma J."/>
        </authorList>
    </citation>
    <scope>NUCLEOTIDE SEQUENCE [LARGE SCALE GENOMIC DNA]</scope>
    <source>
        <strain evidence="6">KCTC 42424</strain>
    </source>
</reference>
<dbReference type="RefSeq" id="WP_376865434.1">
    <property type="nucleotide sequence ID" value="NZ_JBHRYB010000005.1"/>
</dbReference>
<dbReference type="PANTHER" id="PTHR38772">
    <property type="match status" value="1"/>
</dbReference>
<evidence type="ECO:0000256" key="1">
    <source>
        <dbReference type="ARBA" id="ARBA00004453"/>
    </source>
</evidence>
<organism evidence="5 6">
    <name type="scientific">Bacterioplanoides pacificum</name>
    <dbReference type="NCBI Taxonomy" id="1171596"/>
    <lineage>
        <taxon>Bacteria</taxon>
        <taxon>Pseudomonadati</taxon>
        <taxon>Pseudomonadota</taxon>
        <taxon>Gammaproteobacteria</taxon>
        <taxon>Oceanospirillales</taxon>
        <taxon>Oceanospirillaceae</taxon>
        <taxon>Bacterioplanoides</taxon>
    </lineage>
</organism>